<evidence type="ECO:0000259" key="6">
    <source>
        <dbReference type="SMART" id="SM00563"/>
    </source>
</evidence>
<dbReference type="Proteomes" id="UP001597400">
    <property type="component" value="Unassembled WGS sequence"/>
</dbReference>
<dbReference type="PANTHER" id="PTHR10434:SF64">
    <property type="entry name" value="1-ACYL-SN-GLYCEROL-3-PHOSPHATE ACYLTRANSFERASE-RELATED"/>
    <property type="match status" value="1"/>
</dbReference>
<evidence type="ECO:0000256" key="4">
    <source>
        <dbReference type="ARBA" id="ARBA00023098"/>
    </source>
</evidence>
<gene>
    <name evidence="7" type="ORF">ACFSGX_08830</name>
</gene>
<dbReference type="SMART" id="SM00563">
    <property type="entry name" value="PlsC"/>
    <property type="match status" value="1"/>
</dbReference>
<keyword evidence="2" id="KW-0444">Lipid biosynthesis</keyword>
<reference evidence="8" key="1">
    <citation type="journal article" date="2019" name="Int. J. Syst. Evol. Microbiol.">
        <title>The Global Catalogue of Microorganisms (GCM) 10K type strain sequencing project: providing services to taxonomists for standard genome sequencing and annotation.</title>
        <authorList>
            <consortium name="The Broad Institute Genomics Platform"/>
            <consortium name="The Broad Institute Genome Sequencing Center for Infectious Disease"/>
            <person name="Wu L."/>
            <person name="Ma J."/>
        </authorList>
    </citation>
    <scope>NUCLEOTIDE SEQUENCE [LARGE SCALE GENOMIC DNA]</scope>
    <source>
        <strain evidence="8">CGMCC 1.12702</strain>
    </source>
</reference>
<keyword evidence="4" id="KW-0443">Lipid metabolism</keyword>
<sequence>MTTGVPSAFERLGARLRIARRVGALVLFLLFCLVGYGLAQPARRVAWVQRFLGGAARRLGADVTIAGTPLKRDVLYVANHLSWFDILAMGGATGTAFVSKEEVGAWPIVGGLARIGGTIFIARTSRAAARSQADALTAALATGRPATLFPEGETNDGTQILPFRAALLGAAPAAGVAVQPVAIDYGPAAAEIAWGKDETAPAVAARLIGRRGRLPVTLRFLDPVAPSPDRKELAAAAQAAIEHALRP</sequence>
<dbReference type="GO" id="GO:0016746">
    <property type="term" value="F:acyltransferase activity"/>
    <property type="evidence" value="ECO:0007669"/>
    <property type="project" value="UniProtKB-KW"/>
</dbReference>
<dbReference type="EMBL" id="JBHUGS010000002">
    <property type="protein sequence ID" value="MFD1950869.1"/>
    <property type="molecule type" value="Genomic_DNA"/>
</dbReference>
<accession>A0ABW4TZR0</accession>
<protein>
    <submittedName>
        <fullName evidence="7">Lysophospholipid acyltransferase family protein</fullName>
    </submittedName>
</protein>
<keyword evidence="5 7" id="KW-0012">Acyltransferase</keyword>
<evidence type="ECO:0000313" key="8">
    <source>
        <dbReference type="Proteomes" id="UP001597400"/>
    </source>
</evidence>
<dbReference type="InterPro" id="IPR002123">
    <property type="entry name" value="Plipid/glycerol_acylTrfase"/>
</dbReference>
<comment type="caution">
    <text evidence="7">The sequence shown here is derived from an EMBL/GenBank/DDBJ whole genome shotgun (WGS) entry which is preliminary data.</text>
</comment>
<evidence type="ECO:0000256" key="3">
    <source>
        <dbReference type="ARBA" id="ARBA00022679"/>
    </source>
</evidence>
<organism evidence="7 8">
    <name type="scientific">Sphingomonas arantia</name>
    <dbReference type="NCBI Taxonomy" id="1460676"/>
    <lineage>
        <taxon>Bacteria</taxon>
        <taxon>Pseudomonadati</taxon>
        <taxon>Pseudomonadota</taxon>
        <taxon>Alphaproteobacteria</taxon>
        <taxon>Sphingomonadales</taxon>
        <taxon>Sphingomonadaceae</taxon>
        <taxon>Sphingomonas</taxon>
    </lineage>
</organism>
<evidence type="ECO:0000256" key="1">
    <source>
        <dbReference type="ARBA" id="ARBA00005189"/>
    </source>
</evidence>
<evidence type="ECO:0000256" key="5">
    <source>
        <dbReference type="ARBA" id="ARBA00023315"/>
    </source>
</evidence>
<keyword evidence="8" id="KW-1185">Reference proteome</keyword>
<name>A0ABW4TZR0_9SPHN</name>
<evidence type="ECO:0000313" key="7">
    <source>
        <dbReference type="EMBL" id="MFD1950869.1"/>
    </source>
</evidence>
<dbReference type="CDD" id="cd07989">
    <property type="entry name" value="LPLAT_AGPAT-like"/>
    <property type="match status" value="1"/>
</dbReference>
<dbReference type="Pfam" id="PF01553">
    <property type="entry name" value="Acyltransferase"/>
    <property type="match status" value="1"/>
</dbReference>
<dbReference type="PANTHER" id="PTHR10434">
    <property type="entry name" value="1-ACYL-SN-GLYCEROL-3-PHOSPHATE ACYLTRANSFERASE"/>
    <property type="match status" value="1"/>
</dbReference>
<proteinExistence type="predicted"/>
<dbReference type="SUPFAM" id="SSF69593">
    <property type="entry name" value="Glycerol-3-phosphate (1)-acyltransferase"/>
    <property type="match status" value="1"/>
</dbReference>
<dbReference type="RefSeq" id="WP_380929187.1">
    <property type="nucleotide sequence ID" value="NZ_JBHUGS010000002.1"/>
</dbReference>
<feature type="domain" description="Phospholipid/glycerol acyltransferase" evidence="6">
    <location>
        <begin position="74"/>
        <end position="186"/>
    </location>
</feature>
<comment type="pathway">
    <text evidence="1">Lipid metabolism.</text>
</comment>
<keyword evidence="3" id="KW-0808">Transferase</keyword>
<evidence type="ECO:0000256" key="2">
    <source>
        <dbReference type="ARBA" id="ARBA00022516"/>
    </source>
</evidence>